<dbReference type="RefSeq" id="WP_167924730.1">
    <property type="nucleotide sequence ID" value="NZ_JAATVY010000004.1"/>
</dbReference>
<reference evidence="1 2" key="1">
    <citation type="submission" date="2020-03" db="EMBL/GenBank/DDBJ databases">
        <title>WGS of the type strain of Planosporangium spp.</title>
        <authorList>
            <person name="Thawai C."/>
        </authorList>
    </citation>
    <scope>NUCLEOTIDE SEQUENCE [LARGE SCALE GENOMIC DNA]</scope>
    <source>
        <strain evidence="1 2">TBRC 5610</strain>
    </source>
</reference>
<evidence type="ECO:0000313" key="1">
    <source>
        <dbReference type="EMBL" id="NJC69859.1"/>
    </source>
</evidence>
<accession>A0ABX0XXG8</accession>
<sequence>MKSPACLPAAQDCVIDSGVAVQSPACDEFDAVTAITVALLVVACGVADDADGELPAGLSPATGTASADTTCALGMLTAPGTGVVCWQAGFSGVVSTHPGKVTNCSRAA</sequence>
<organism evidence="1 2">
    <name type="scientific">Planosporangium thailandense</name>
    <dbReference type="NCBI Taxonomy" id="765197"/>
    <lineage>
        <taxon>Bacteria</taxon>
        <taxon>Bacillati</taxon>
        <taxon>Actinomycetota</taxon>
        <taxon>Actinomycetes</taxon>
        <taxon>Micromonosporales</taxon>
        <taxon>Micromonosporaceae</taxon>
        <taxon>Planosporangium</taxon>
    </lineage>
</organism>
<dbReference type="Proteomes" id="UP000722989">
    <property type="component" value="Unassembled WGS sequence"/>
</dbReference>
<proteinExistence type="predicted"/>
<name>A0ABX0XXG8_9ACTN</name>
<evidence type="ECO:0000313" key="2">
    <source>
        <dbReference type="Proteomes" id="UP000722989"/>
    </source>
</evidence>
<protein>
    <recommendedName>
        <fullName evidence="3">Lipoprotein</fullName>
    </recommendedName>
</protein>
<dbReference type="EMBL" id="JAATVY010000004">
    <property type="protein sequence ID" value="NJC69859.1"/>
    <property type="molecule type" value="Genomic_DNA"/>
</dbReference>
<gene>
    <name evidence="1" type="ORF">HC031_09025</name>
</gene>
<keyword evidence="2" id="KW-1185">Reference proteome</keyword>
<evidence type="ECO:0008006" key="3">
    <source>
        <dbReference type="Google" id="ProtNLM"/>
    </source>
</evidence>
<comment type="caution">
    <text evidence="1">The sequence shown here is derived from an EMBL/GenBank/DDBJ whole genome shotgun (WGS) entry which is preliminary data.</text>
</comment>